<dbReference type="SUPFAM" id="SSF52540">
    <property type="entry name" value="P-loop containing nucleoside triphosphate hydrolases"/>
    <property type="match status" value="1"/>
</dbReference>
<dbReference type="GO" id="GO:0005829">
    <property type="term" value="C:cytosol"/>
    <property type="evidence" value="ECO:0007669"/>
    <property type="project" value="TreeGrafter"/>
</dbReference>
<evidence type="ECO:0000256" key="1">
    <source>
        <dbReference type="ARBA" id="ARBA00022741"/>
    </source>
</evidence>
<dbReference type="PANTHER" id="PTHR11361:SF34">
    <property type="entry name" value="DNA MISMATCH REPAIR PROTEIN MSH1, MITOCHONDRIAL"/>
    <property type="match status" value="1"/>
</dbReference>
<evidence type="ECO:0000256" key="2">
    <source>
        <dbReference type="ARBA" id="ARBA00022840"/>
    </source>
</evidence>
<keyword evidence="6" id="KW-1185">Reference proteome</keyword>
<dbReference type="GO" id="GO:0005524">
    <property type="term" value="F:ATP binding"/>
    <property type="evidence" value="ECO:0007669"/>
    <property type="project" value="UniProtKB-KW"/>
</dbReference>
<dbReference type="Pfam" id="PF00488">
    <property type="entry name" value="MutS_V"/>
    <property type="match status" value="1"/>
</dbReference>
<dbReference type="STRING" id="1199245.A359_02390"/>
<dbReference type="Gene3D" id="3.40.50.300">
    <property type="entry name" value="P-loop containing nucleotide triphosphate hydrolases"/>
    <property type="match status" value="1"/>
</dbReference>
<keyword evidence="2" id="KW-0067">ATP-binding</keyword>
<evidence type="ECO:0000259" key="4">
    <source>
        <dbReference type="SMART" id="SM00534"/>
    </source>
</evidence>
<dbReference type="PANTHER" id="PTHR11361">
    <property type="entry name" value="DNA MISMATCH REPAIR PROTEIN MUTS FAMILY MEMBER"/>
    <property type="match status" value="1"/>
</dbReference>
<evidence type="ECO:0000313" key="5">
    <source>
        <dbReference type="EMBL" id="AFP84640.1"/>
    </source>
</evidence>
<gene>
    <name evidence="5" type="ORF">A359_02390</name>
</gene>
<dbReference type="GO" id="GO:0140664">
    <property type="term" value="F:ATP-dependent DNA damage sensor activity"/>
    <property type="evidence" value="ECO:0007669"/>
    <property type="project" value="InterPro"/>
</dbReference>
<organism evidence="5 6">
    <name type="scientific">secondary endosymbiont of Ctenarytaina eucalypti</name>
    <dbReference type="NCBI Taxonomy" id="1199245"/>
    <lineage>
        <taxon>Bacteria</taxon>
        <taxon>Pseudomonadati</taxon>
        <taxon>Pseudomonadota</taxon>
        <taxon>Gammaproteobacteria</taxon>
        <taxon>Enterobacterales</taxon>
        <taxon>Enterobacteriaceae</taxon>
        <taxon>aphid secondary symbionts</taxon>
    </lineage>
</organism>
<dbReference type="InterPro" id="IPR045076">
    <property type="entry name" value="MutS"/>
</dbReference>
<sequence length="160" mass="17938">MPEMTETPNILHNATHQSLVLIDQIGLSTSTYGKLSLAWTCAENLAYRIKSVTLFARHPFVIYTLPAKLKGIVNVHLDAVEYNDTIYFMHSVQQGLPKRILWPIGNHAFSPPRSVIKRAEENLGDSETLSPDAATTGNATYAKLLMSEPENRLFRIQSTR</sequence>
<dbReference type="KEGG" id="sect:A359_02390"/>
<dbReference type="SMART" id="SM00534">
    <property type="entry name" value="MUTSac"/>
    <property type="match status" value="1"/>
</dbReference>
<dbReference type="AlphaFoldDB" id="J3TX31"/>
<dbReference type="GO" id="GO:0006298">
    <property type="term" value="P:mismatch repair"/>
    <property type="evidence" value="ECO:0007669"/>
    <property type="project" value="InterPro"/>
</dbReference>
<proteinExistence type="predicted"/>
<evidence type="ECO:0000313" key="6">
    <source>
        <dbReference type="Proteomes" id="UP000003936"/>
    </source>
</evidence>
<name>J3TX31_9ENTR</name>
<dbReference type="InterPro" id="IPR027417">
    <property type="entry name" value="P-loop_NTPase"/>
</dbReference>
<evidence type="ECO:0000256" key="3">
    <source>
        <dbReference type="ARBA" id="ARBA00023125"/>
    </source>
</evidence>
<keyword evidence="1" id="KW-0547">Nucleotide-binding</keyword>
<dbReference type="EMBL" id="CP003546">
    <property type="protein sequence ID" value="AFP84640.1"/>
    <property type="molecule type" value="Genomic_DNA"/>
</dbReference>
<feature type="domain" description="DNA mismatch repair proteins mutS family" evidence="4">
    <location>
        <begin position="1"/>
        <end position="124"/>
    </location>
</feature>
<protein>
    <submittedName>
        <fullName evidence="5">Mismatch repair ATPase (MutS family)</fullName>
    </submittedName>
</protein>
<dbReference type="HOGENOM" id="CLU_1650944_0_0_6"/>
<dbReference type="InterPro" id="IPR000432">
    <property type="entry name" value="DNA_mismatch_repair_MutS_C"/>
</dbReference>
<accession>J3TX31</accession>
<dbReference type="GO" id="GO:0030983">
    <property type="term" value="F:mismatched DNA binding"/>
    <property type="evidence" value="ECO:0007669"/>
    <property type="project" value="InterPro"/>
</dbReference>
<reference evidence="5 6" key="1">
    <citation type="journal article" date="2012" name="Mol. Biol. Evol.">
        <title>Genome reduction and co-evolution between the primary and secondary bacterial symbionts of psyllids.</title>
        <authorList>
            <person name="Sloan D.B."/>
            <person name="Moran N.A."/>
        </authorList>
    </citation>
    <scope>NUCLEOTIDE SEQUENCE [LARGE SCALE GENOMIC DNA]</scope>
    <source>
        <strain evidence="5">Ceuc_S</strain>
    </source>
</reference>
<keyword evidence="3" id="KW-0238">DNA-binding</keyword>
<dbReference type="Proteomes" id="UP000003936">
    <property type="component" value="Chromosome"/>
</dbReference>